<evidence type="ECO:0008006" key="4">
    <source>
        <dbReference type="Google" id="ProtNLM"/>
    </source>
</evidence>
<name>A0A8D6U8Z5_STRTR</name>
<dbReference type="Pfam" id="PF06912">
    <property type="entry name" value="DUF1275"/>
    <property type="match status" value="1"/>
</dbReference>
<dbReference type="EMBL" id="LR822017">
    <property type="protein sequence ID" value="CAD0139755.1"/>
    <property type="molecule type" value="Genomic_DNA"/>
</dbReference>
<proteinExistence type="predicted"/>
<accession>A0A8D6U8Z5</accession>
<feature type="transmembrane region" description="Helical" evidence="1">
    <location>
        <begin position="20"/>
        <end position="38"/>
    </location>
</feature>
<feature type="transmembrane region" description="Helical" evidence="1">
    <location>
        <begin position="124"/>
        <end position="142"/>
    </location>
</feature>
<feature type="transmembrane region" description="Helical" evidence="1">
    <location>
        <begin position="44"/>
        <end position="61"/>
    </location>
</feature>
<dbReference type="AlphaFoldDB" id="A0A8D6U8Z5"/>
<evidence type="ECO:0000313" key="3">
    <source>
        <dbReference type="Proteomes" id="UP000509833"/>
    </source>
</evidence>
<keyword evidence="1" id="KW-0472">Membrane</keyword>
<keyword evidence="1" id="KW-0812">Transmembrane</keyword>
<evidence type="ECO:0000313" key="2">
    <source>
        <dbReference type="EMBL" id="CAD0139755.1"/>
    </source>
</evidence>
<sequence length="149" mass="17098">MFFFVKKWLINHKWGWHLQAIRLALLLMTILAIITPYVDSTITIAGLAFFTSLQVGIFKRVRGVNYASFMMTGNITNTSLTVARAIDESDPKALKQASYTIIIIFTFMVGVAASTWFAQYLHEYSLYTTLLPLLILNYFLFIEAKEKRN</sequence>
<gene>
    <name evidence="2" type="ORF">STHERMO_2170</name>
</gene>
<organism evidence="2 3">
    <name type="scientific">Streptococcus thermophilus</name>
    <dbReference type="NCBI Taxonomy" id="1308"/>
    <lineage>
        <taxon>Bacteria</taxon>
        <taxon>Bacillati</taxon>
        <taxon>Bacillota</taxon>
        <taxon>Bacilli</taxon>
        <taxon>Lactobacillales</taxon>
        <taxon>Streptococcaceae</taxon>
        <taxon>Streptococcus</taxon>
    </lineage>
</organism>
<dbReference type="Proteomes" id="UP000509833">
    <property type="component" value="Chromosome"/>
</dbReference>
<dbReference type="InterPro" id="IPR010699">
    <property type="entry name" value="DUF1275"/>
</dbReference>
<feature type="transmembrane region" description="Helical" evidence="1">
    <location>
        <begin position="99"/>
        <end position="118"/>
    </location>
</feature>
<dbReference type="PANTHER" id="PTHR37314:SF4">
    <property type="entry name" value="UPF0700 TRANSMEMBRANE PROTEIN YOAK"/>
    <property type="match status" value="1"/>
</dbReference>
<evidence type="ECO:0000256" key="1">
    <source>
        <dbReference type="SAM" id="Phobius"/>
    </source>
</evidence>
<keyword evidence="1" id="KW-1133">Transmembrane helix</keyword>
<reference evidence="2 3" key="1">
    <citation type="submission" date="2020-06" db="EMBL/GenBank/DDBJ databases">
        <authorList>
            <person name="Chuat V."/>
        </authorList>
    </citation>
    <scope>NUCLEOTIDE SEQUENCE [LARGE SCALE GENOMIC DNA]</scope>
    <source>
        <strain evidence="2">STH_CIRM_336</strain>
    </source>
</reference>
<dbReference type="PANTHER" id="PTHR37314">
    <property type="entry name" value="SLR0142 PROTEIN"/>
    <property type="match status" value="1"/>
</dbReference>
<protein>
    <recommendedName>
        <fullName evidence="4">DUF1275 domain-containing protein</fullName>
    </recommendedName>
</protein>